<proteinExistence type="predicted"/>
<evidence type="ECO:0000313" key="2">
    <source>
        <dbReference type="EMBL" id="KAI0498945.1"/>
    </source>
</evidence>
<dbReference type="SUPFAM" id="SSF56672">
    <property type="entry name" value="DNA/RNA polymerases"/>
    <property type="match status" value="1"/>
</dbReference>
<comment type="caution">
    <text evidence="2">The sequence shown here is derived from an EMBL/GenBank/DDBJ whole genome shotgun (WGS) entry which is preliminary data.</text>
</comment>
<dbReference type="InterPro" id="IPR013103">
    <property type="entry name" value="RVT_2"/>
</dbReference>
<name>A0A8T3AXT1_DENNO</name>
<sequence length="405" mass="46249">MATRSKTGHSKPKKIFNLSHIIHEADPTTYNQASKSEHWRSAMSQEFQALQIQGTWDLVPPHPTQNVLGCKWTYRTKLNSDSTVARYKARLVAKGFNQEHGIDYTKTFSPVAKIPTVRVFILIALHFKWDIHELDISNAFLHGQLSKTVYMQQPLGFQDVVHPTFVCKLNKALYGLKQSPCEWYATLSNYLQNFGFTISNADPSLFIYKSGSNKLYILIYVDDILLTGNSKSEITRLLARLHDRFQMRNLGSLANFLGIQTTNTSYGVLLHQQQYAKRILERAGMQNSKPVATPISCKTEHSTSCNTEFTNPHLYRQLIGSLQYITLTRLDIQFAVHQLSQHMHAPLNSNFDDLKRLLRYIQGSTSIDIPLHRDTLTLQGYVDADWANNTHDRKSISEYVLQLSG</sequence>
<accession>A0A8T3AXT1</accession>
<dbReference type="EMBL" id="JAGYWB010000014">
    <property type="protein sequence ID" value="KAI0498945.1"/>
    <property type="molecule type" value="Genomic_DNA"/>
</dbReference>
<feature type="domain" description="Reverse transcriptase Ty1/copia-type" evidence="1">
    <location>
        <begin position="55"/>
        <end position="295"/>
    </location>
</feature>
<protein>
    <recommendedName>
        <fullName evidence="1">Reverse transcriptase Ty1/copia-type domain-containing protein</fullName>
    </recommendedName>
</protein>
<evidence type="ECO:0000259" key="1">
    <source>
        <dbReference type="Pfam" id="PF07727"/>
    </source>
</evidence>
<reference evidence="2" key="1">
    <citation type="journal article" date="2022" name="Front. Genet.">
        <title>Chromosome-Scale Assembly of the Dendrobium nobile Genome Provides Insights Into the Molecular Mechanism of the Biosynthesis of the Medicinal Active Ingredient of Dendrobium.</title>
        <authorList>
            <person name="Xu Q."/>
            <person name="Niu S.-C."/>
            <person name="Li K.-L."/>
            <person name="Zheng P.-J."/>
            <person name="Zhang X.-J."/>
            <person name="Jia Y."/>
            <person name="Liu Y."/>
            <person name="Niu Y.-X."/>
            <person name="Yu L.-H."/>
            <person name="Chen D.-F."/>
            <person name="Zhang G.-Q."/>
        </authorList>
    </citation>
    <scope>NUCLEOTIDE SEQUENCE</scope>
    <source>
        <tissue evidence="2">Leaf</tissue>
    </source>
</reference>
<gene>
    <name evidence="2" type="ORF">KFK09_019843</name>
</gene>
<dbReference type="PANTHER" id="PTHR11439">
    <property type="entry name" value="GAG-POL-RELATED RETROTRANSPOSON"/>
    <property type="match status" value="1"/>
</dbReference>
<dbReference type="Proteomes" id="UP000829196">
    <property type="component" value="Unassembled WGS sequence"/>
</dbReference>
<keyword evidence="3" id="KW-1185">Reference proteome</keyword>
<organism evidence="2 3">
    <name type="scientific">Dendrobium nobile</name>
    <name type="common">Orchid</name>
    <dbReference type="NCBI Taxonomy" id="94219"/>
    <lineage>
        <taxon>Eukaryota</taxon>
        <taxon>Viridiplantae</taxon>
        <taxon>Streptophyta</taxon>
        <taxon>Embryophyta</taxon>
        <taxon>Tracheophyta</taxon>
        <taxon>Spermatophyta</taxon>
        <taxon>Magnoliopsida</taxon>
        <taxon>Liliopsida</taxon>
        <taxon>Asparagales</taxon>
        <taxon>Orchidaceae</taxon>
        <taxon>Epidendroideae</taxon>
        <taxon>Malaxideae</taxon>
        <taxon>Dendrobiinae</taxon>
        <taxon>Dendrobium</taxon>
    </lineage>
</organism>
<dbReference type="Pfam" id="PF07727">
    <property type="entry name" value="RVT_2"/>
    <property type="match status" value="1"/>
</dbReference>
<evidence type="ECO:0000313" key="3">
    <source>
        <dbReference type="Proteomes" id="UP000829196"/>
    </source>
</evidence>
<dbReference type="PANTHER" id="PTHR11439:SF467">
    <property type="entry name" value="INTEGRASE CATALYTIC DOMAIN-CONTAINING PROTEIN"/>
    <property type="match status" value="1"/>
</dbReference>
<dbReference type="OrthoDB" id="1919845at2759"/>
<dbReference type="InterPro" id="IPR043502">
    <property type="entry name" value="DNA/RNA_pol_sf"/>
</dbReference>
<dbReference type="AlphaFoldDB" id="A0A8T3AXT1"/>